<accession>A0A6B8RQ23</accession>
<dbReference type="EMBL" id="CP034235">
    <property type="protein sequence ID" value="QGQ98470.1"/>
    <property type="molecule type" value="Genomic_DNA"/>
</dbReference>
<evidence type="ECO:0000256" key="1">
    <source>
        <dbReference type="SAM" id="Phobius"/>
    </source>
</evidence>
<keyword evidence="1" id="KW-0812">Transmembrane</keyword>
<evidence type="ECO:0000313" key="3">
    <source>
        <dbReference type="Proteomes" id="UP000426246"/>
    </source>
</evidence>
<organism evidence="2 3">
    <name type="scientific">Paenibacillus psychroresistens</name>
    <dbReference type="NCBI Taxonomy" id="1778678"/>
    <lineage>
        <taxon>Bacteria</taxon>
        <taxon>Bacillati</taxon>
        <taxon>Bacillota</taxon>
        <taxon>Bacilli</taxon>
        <taxon>Bacillales</taxon>
        <taxon>Paenibacillaceae</taxon>
        <taxon>Paenibacillus</taxon>
    </lineage>
</organism>
<gene>
    <name evidence="2" type="ORF">EHS13_28110</name>
</gene>
<dbReference type="RefSeq" id="WP_155703577.1">
    <property type="nucleotide sequence ID" value="NZ_CP034235.1"/>
</dbReference>
<dbReference type="KEGG" id="ppsc:EHS13_28110"/>
<proteinExistence type="predicted"/>
<dbReference type="OrthoDB" id="1929811at2"/>
<protein>
    <submittedName>
        <fullName evidence="2">Uncharacterized protein</fullName>
    </submittedName>
</protein>
<keyword evidence="1" id="KW-0472">Membrane</keyword>
<name>A0A6B8RQ23_9BACL</name>
<keyword evidence="3" id="KW-1185">Reference proteome</keyword>
<keyword evidence="1" id="KW-1133">Transmembrane helix</keyword>
<evidence type="ECO:0000313" key="2">
    <source>
        <dbReference type="EMBL" id="QGQ98470.1"/>
    </source>
</evidence>
<dbReference type="Proteomes" id="UP000426246">
    <property type="component" value="Chromosome"/>
</dbReference>
<feature type="transmembrane region" description="Helical" evidence="1">
    <location>
        <begin position="12"/>
        <end position="30"/>
    </location>
</feature>
<sequence length="89" mass="10657">MSLKVLKKYKNPLFLISLFIINFMWFFKMGSHFHVLMGDDLAAWNSFEQGTSFLSKALLNTDGQKYRPVWNLIQYVLFKLFNSKYQLFF</sequence>
<reference evidence="3" key="1">
    <citation type="submission" date="2018-11" db="EMBL/GenBank/DDBJ databases">
        <title>Complete genome sequence of Paenibacillus sp. ML311-T8.</title>
        <authorList>
            <person name="Nam Y.-D."/>
            <person name="Kang J."/>
            <person name="Chung W.-H."/>
            <person name="Park Y.S."/>
        </authorList>
    </citation>
    <scope>NUCLEOTIDE SEQUENCE [LARGE SCALE GENOMIC DNA]</scope>
    <source>
        <strain evidence="3">ML311-T8</strain>
    </source>
</reference>
<dbReference type="AlphaFoldDB" id="A0A6B8RQ23"/>